<evidence type="ECO:0000313" key="2">
    <source>
        <dbReference type="Proteomes" id="UP001155483"/>
    </source>
</evidence>
<dbReference type="Proteomes" id="UP001155483">
    <property type="component" value="Unassembled WGS sequence"/>
</dbReference>
<protein>
    <submittedName>
        <fullName evidence="1">Uncharacterized protein</fullName>
    </submittedName>
</protein>
<name>A0A9X3BF46_9BACT</name>
<accession>A0A9X3BF46</accession>
<reference evidence="1" key="1">
    <citation type="submission" date="2022-09" db="EMBL/GenBank/DDBJ databases">
        <authorList>
            <person name="Yuan C."/>
            <person name="Ke Z."/>
        </authorList>
    </citation>
    <scope>NUCLEOTIDE SEQUENCE</scope>
    <source>
        <strain evidence="1">LB-8</strain>
    </source>
</reference>
<reference evidence="1" key="2">
    <citation type="submission" date="2023-04" db="EMBL/GenBank/DDBJ databases">
        <title>Paracnuella aquatica gen. nov., sp. nov., a member of the family Chitinophagaceae isolated from a hot spring.</title>
        <authorList>
            <person name="Wang C."/>
        </authorList>
    </citation>
    <scope>NUCLEOTIDE SEQUENCE</scope>
    <source>
        <strain evidence="1">LB-8</strain>
    </source>
</reference>
<proteinExistence type="predicted"/>
<evidence type="ECO:0000313" key="1">
    <source>
        <dbReference type="EMBL" id="MCU7548214.1"/>
    </source>
</evidence>
<organism evidence="1 2">
    <name type="scientific">Paraflavisolibacter caeni</name>
    <dbReference type="NCBI Taxonomy" id="2982496"/>
    <lineage>
        <taxon>Bacteria</taxon>
        <taxon>Pseudomonadati</taxon>
        <taxon>Bacteroidota</taxon>
        <taxon>Chitinophagia</taxon>
        <taxon>Chitinophagales</taxon>
        <taxon>Chitinophagaceae</taxon>
        <taxon>Paraflavisolibacter</taxon>
    </lineage>
</organism>
<comment type="caution">
    <text evidence="1">The sequence shown here is derived from an EMBL/GenBank/DDBJ whole genome shotgun (WGS) entry which is preliminary data.</text>
</comment>
<dbReference type="EMBL" id="JAOTIF010000001">
    <property type="protein sequence ID" value="MCU7548214.1"/>
    <property type="molecule type" value="Genomic_DNA"/>
</dbReference>
<dbReference type="RefSeq" id="WP_279295658.1">
    <property type="nucleotide sequence ID" value="NZ_JAOTIF010000001.1"/>
</dbReference>
<dbReference type="AlphaFoldDB" id="A0A9X3BF46"/>
<sequence>MMQKSMKEFFSAKDFDETIITCPHCNWKGLGSETNIIDLYGISKLREVHCPNCDNFIAGLERESDHGNPEGDELSNQLG</sequence>
<keyword evidence="2" id="KW-1185">Reference proteome</keyword>
<gene>
    <name evidence="1" type="ORF">OCK74_03770</name>
</gene>